<evidence type="ECO:0000313" key="3">
    <source>
        <dbReference type="Proteomes" id="UP000515563"/>
    </source>
</evidence>
<dbReference type="KEGG" id="kqi:F1D05_25805"/>
<name>A0A7G6X388_9ACTN</name>
<keyword evidence="1" id="KW-1133">Transmembrane helix</keyword>
<reference evidence="2 3" key="2">
    <citation type="journal article" date="2020" name="Microbiol. Resour. Announc.">
        <title>Antarctic desert soil bacteria exhibit high novel natural product potential, evaluated through long-read genome sequencing and comparative genomics.</title>
        <authorList>
            <person name="Benaud N."/>
            <person name="Edwards R.J."/>
            <person name="Amos T.G."/>
            <person name="D'Agostino P.M."/>
            <person name="Gutierrez-Chavez C."/>
            <person name="Montgomery K."/>
            <person name="Nicetic I."/>
            <person name="Ferrari B.C."/>
        </authorList>
    </citation>
    <scope>NUCLEOTIDE SEQUENCE [LARGE SCALE GENOMIC DNA]</scope>
    <source>
        <strain evidence="2 3">SPB151</strain>
    </source>
</reference>
<organism evidence="2 3">
    <name type="scientific">Kribbella qitaiheensis</name>
    <dbReference type="NCBI Taxonomy" id="1544730"/>
    <lineage>
        <taxon>Bacteria</taxon>
        <taxon>Bacillati</taxon>
        <taxon>Actinomycetota</taxon>
        <taxon>Actinomycetes</taxon>
        <taxon>Propionibacteriales</taxon>
        <taxon>Kribbellaceae</taxon>
        <taxon>Kribbella</taxon>
    </lineage>
</organism>
<sequence length="281" mass="31033">MAVIVEIEFPHRAAVESAFSTEWQLAVSLTRNLASQLTVLPFVCYIVGSIGASLFNGLLKIVSGQLRKWGERGRVDSWAVRSSGQPQADSFARWFDGKPKASPIDGHGAFGGGESGDSEFARDGAREHRQAFPAAEITRDLPATLLQLSKEAPDRYQQIDRLRGEVEFRIAVAFPLFLFIGLVSLDGPWWVAPLLVIPVGLAWPSLRLRQKSNDLLITAAHLGYVEQPVLSAVRTELEPDGITRDSAVVALVWMKNFLTTVGAEELVIKDAEQRDEWERAK</sequence>
<protein>
    <submittedName>
        <fullName evidence="2">Uncharacterized protein</fullName>
    </submittedName>
</protein>
<dbReference type="EMBL" id="CP043661">
    <property type="protein sequence ID" value="QNE20703.1"/>
    <property type="molecule type" value="Genomic_DNA"/>
</dbReference>
<dbReference type="Proteomes" id="UP000515563">
    <property type="component" value="Chromosome"/>
</dbReference>
<keyword evidence="1" id="KW-0812">Transmembrane</keyword>
<evidence type="ECO:0000313" key="2">
    <source>
        <dbReference type="EMBL" id="QNE20703.1"/>
    </source>
</evidence>
<accession>A0A7G6X388</accession>
<gene>
    <name evidence="2" type="ORF">F1D05_25805</name>
</gene>
<evidence type="ECO:0000256" key="1">
    <source>
        <dbReference type="SAM" id="Phobius"/>
    </source>
</evidence>
<dbReference type="AlphaFoldDB" id="A0A7G6X388"/>
<keyword evidence="3" id="KW-1185">Reference proteome</keyword>
<proteinExistence type="predicted"/>
<feature type="transmembrane region" description="Helical" evidence="1">
    <location>
        <begin position="166"/>
        <end position="183"/>
    </location>
</feature>
<keyword evidence="1" id="KW-0472">Membrane</keyword>
<reference evidence="3" key="1">
    <citation type="submission" date="2019-09" db="EMBL/GenBank/DDBJ databases">
        <title>Antimicrobial potential of Antarctic Bacteria.</title>
        <authorList>
            <person name="Benaud N."/>
            <person name="Edwards R.J."/>
            <person name="Ferrari B.C."/>
        </authorList>
    </citation>
    <scope>NUCLEOTIDE SEQUENCE [LARGE SCALE GENOMIC DNA]</scope>
    <source>
        <strain evidence="3">SPB151</strain>
    </source>
</reference>
<dbReference type="RefSeq" id="WP_185443100.1">
    <property type="nucleotide sequence ID" value="NZ_CP043661.1"/>
</dbReference>
<feature type="transmembrane region" description="Helical" evidence="1">
    <location>
        <begin position="39"/>
        <end position="59"/>
    </location>
</feature>